<evidence type="ECO:0000313" key="5">
    <source>
        <dbReference type="Proteomes" id="UP000052946"/>
    </source>
</evidence>
<dbReference type="InterPro" id="IPR025436">
    <property type="entry name" value="DUF4179"/>
</dbReference>
<dbReference type="OrthoDB" id="2541898at2"/>
<feature type="transmembrane region" description="Helical" evidence="1">
    <location>
        <begin position="45"/>
        <end position="65"/>
    </location>
</feature>
<dbReference type="EMBL" id="BBXV01000024">
    <property type="protein sequence ID" value="GAQ18227.1"/>
    <property type="molecule type" value="Genomic_DNA"/>
</dbReference>
<evidence type="ECO:0000313" key="4">
    <source>
        <dbReference type="EMBL" id="GAQ18227.1"/>
    </source>
</evidence>
<protein>
    <submittedName>
        <fullName evidence="4">Xanthosine triphosphate pyrophosphatase</fullName>
    </submittedName>
</protein>
<feature type="domain" description="DUF4179" evidence="2">
    <location>
        <begin position="44"/>
        <end position="129"/>
    </location>
</feature>
<comment type="caution">
    <text evidence="4">The sequence shown here is derived from an EMBL/GenBank/DDBJ whole genome shotgun (WGS) entry which is preliminary data.</text>
</comment>
<evidence type="ECO:0000259" key="3">
    <source>
        <dbReference type="Pfam" id="PF18705"/>
    </source>
</evidence>
<dbReference type="AlphaFoldDB" id="A0A0U9H6E6"/>
<keyword evidence="1" id="KW-1133">Transmembrane helix</keyword>
<proteinExistence type="predicted"/>
<dbReference type="Pfam" id="PF18705">
    <property type="entry name" value="DUF5643"/>
    <property type="match status" value="1"/>
</dbReference>
<dbReference type="Pfam" id="PF13786">
    <property type="entry name" value="DUF4179"/>
    <property type="match status" value="1"/>
</dbReference>
<dbReference type="Proteomes" id="UP000052946">
    <property type="component" value="Unassembled WGS sequence"/>
</dbReference>
<gene>
    <name evidence="4" type="ORF">OPHB3_2166</name>
</gene>
<reference evidence="4 5" key="2">
    <citation type="journal article" date="2016" name="Genome Announc.">
        <title>Draft Genome Sequence of Oceanobacillus picturae Heshi-B3, Isolated from Fermented Rice Bran in a Traditional Japanese Seafood Dish.</title>
        <authorList>
            <person name="Akuzawa S."/>
            <person name="Nagaoka J."/>
            <person name="Kanekatsu M."/>
            <person name="Kanesaki Y."/>
            <person name="Suzuki T."/>
        </authorList>
    </citation>
    <scope>NUCLEOTIDE SEQUENCE [LARGE SCALE GENOMIC DNA]</scope>
    <source>
        <strain evidence="4 5">Heshi-B3</strain>
    </source>
</reference>
<feature type="domain" description="DUF5643" evidence="3">
    <location>
        <begin position="231"/>
        <end position="339"/>
    </location>
</feature>
<accession>A0A0U9H6E6</accession>
<organism evidence="4 5">
    <name type="scientific">Oceanobacillus picturae</name>
    <dbReference type="NCBI Taxonomy" id="171693"/>
    <lineage>
        <taxon>Bacteria</taxon>
        <taxon>Bacillati</taxon>
        <taxon>Bacillota</taxon>
        <taxon>Bacilli</taxon>
        <taxon>Bacillales</taxon>
        <taxon>Bacillaceae</taxon>
        <taxon>Oceanobacillus</taxon>
    </lineage>
</organism>
<reference evidence="5" key="1">
    <citation type="submission" date="2015-07" db="EMBL/GenBank/DDBJ databases">
        <title>Draft Genome Sequence of Oceanobacillus picturae Heshi-B3 that Was Isolated from Fermented Rice Bran with Aging Salted Mackerel, Which Was Named Heshiko as Traditional Fermented Seafood in Japan.</title>
        <authorList>
            <person name="Akuzawa S."/>
            <person name="Nakagawa J."/>
            <person name="Kanekatsu T."/>
            <person name="Kanesaki Y."/>
            <person name="Suzuki T."/>
        </authorList>
    </citation>
    <scope>NUCLEOTIDE SEQUENCE [LARGE SCALE GENOMIC DNA]</scope>
    <source>
        <strain evidence="5">Heshi-B3</strain>
    </source>
</reference>
<evidence type="ECO:0000259" key="2">
    <source>
        <dbReference type="Pfam" id="PF13786"/>
    </source>
</evidence>
<keyword evidence="1" id="KW-0472">Membrane</keyword>
<evidence type="ECO:0000256" key="1">
    <source>
        <dbReference type="SAM" id="Phobius"/>
    </source>
</evidence>
<dbReference type="Gene3D" id="2.60.40.1630">
    <property type="entry name" value="bacillus anthracis domain"/>
    <property type="match status" value="1"/>
</dbReference>
<dbReference type="InterPro" id="IPR040680">
    <property type="entry name" value="DUF5643"/>
</dbReference>
<dbReference type="RefSeq" id="WP_058950311.1">
    <property type="nucleotide sequence ID" value="NZ_BBXV01000024.1"/>
</dbReference>
<sequence length="470" mass="52106">MNKKHFQTEMENIDFPKMEADTAIDKGIQRVRDQKGKERKKKYKLISTVSSTAAASFLAAELVFAPVSNVLAAVPVIGSIYEKFGLNIGENLWKGNLVTEINESTSNKGVDITISNAYYDGNVIGVAFKANGKALSLDNLGGDKGPEIGYSYHLFNGDEQNQWSSGATGITETEEGYVGTMEFYNPKADLSDIESLPLTFTSILGKEGNWQFDVPIEQIPAVESDVKGQVVWGDYTLELEKLVKGKATTMLSYRTSLPASGKHDNIQLTVTDNLGNRLSKHHADTISAEENGDSVMKNIRELFGSKVEGDASKLIIQPEIRQYEQDTTASIDQTLPFEIKSERFSYFIRVTNTQVKDGQLVVDYALGNVDDQKLAQDIIDNFANYIMLIETEDIQTGDNGETDKNQMINHQIRSVKTELINEESLQFQSSFPVDAALTMSDYSLIVPFGTLSSNQPIKMDPLEINLAERE</sequence>
<keyword evidence="1" id="KW-0812">Transmembrane</keyword>
<dbReference type="Gene3D" id="2.60.40.1640">
    <property type="entry name" value="Conserved domain protein"/>
    <property type="match status" value="1"/>
</dbReference>
<name>A0A0U9H6E6_9BACI</name>